<dbReference type="RefSeq" id="WP_126640244.1">
    <property type="nucleotide sequence ID" value="NZ_BIFH01000027.1"/>
</dbReference>
<dbReference type="EMBL" id="BIFH01000027">
    <property type="protein sequence ID" value="GCD98332.1"/>
    <property type="molecule type" value="Genomic_DNA"/>
</dbReference>
<comment type="caution">
    <text evidence="1">The sequence shown here is derived from an EMBL/GenBank/DDBJ whole genome shotgun (WGS) entry which is preliminary data.</text>
</comment>
<proteinExistence type="predicted"/>
<reference evidence="1 2" key="1">
    <citation type="submission" date="2018-12" db="EMBL/GenBank/DDBJ databases">
        <title>Draft genome sequence of Embleya hyalina NBRC 13850T.</title>
        <authorList>
            <person name="Komaki H."/>
            <person name="Hosoyama A."/>
            <person name="Kimura A."/>
            <person name="Ichikawa N."/>
            <person name="Tamura T."/>
        </authorList>
    </citation>
    <scope>NUCLEOTIDE SEQUENCE [LARGE SCALE GENOMIC DNA]</scope>
    <source>
        <strain evidence="1 2">NBRC 13850</strain>
    </source>
</reference>
<name>A0A401YUP6_9ACTN</name>
<evidence type="ECO:0000313" key="2">
    <source>
        <dbReference type="Proteomes" id="UP000286931"/>
    </source>
</evidence>
<dbReference type="OrthoDB" id="9911234at2"/>
<accession>A0A401YUP6</accession>
<dbReference type="AlphaFoldDB" id="A0A401YUP6"/>
<organism evidence="1 2">
    <name type="scientific">Embleya hyalina</name>
    <dbReference type="NCBI Taxonomy" id="516124"/>
    <lineage>
        <taxon>Bacteria</taxon>
        <taxon>Bacillati</taxon>
        <taxon>Actinomycetota</taxon>
        <taxon>Actinomycetes</taxon>
        <taxon>Kitasatosporales</taxon>
        <taxon>Streptomycetaceae</taxon>
        <taxon>Embleya</taxon>
    </lineage>
</organism>
<dbReference type="Proteomes" id="UP000286931">
    <property type="component" value="Unassembled WGS sequence"/>
</dbReference>
<gene>
    <name evidence="1" type="ORF">EHYA_06038</name>
</gene>
<evidence type="ECO:0000313" key="1">
    <source>
        <dbReference type="EMBL" id="GCD98332.1"/>
    </source>
</evidence>
<keyword evidence="2" id="KW-1185">Reference proteome</keyword>
<sequence length="97" mass="10648">MTRPDFVVTATGDVVPVIEARTLPPREELRRAPERIKVGDWVAPRPGFGHDAYLAGRVERAENSPGLDNDQVVIVLPPGGMPYMLKGSELYRAKPPS</sequence>
<protein>
    <submittedName>
        <fullName evidence="1">Uncharacterized protein</fullName>
    </submittedName>
</protein>